<feature type="region of interest" description="Disordered" evidence="1">
    <location>
        <begin position="62"/>
        <end position="81"/>
    </location>
</feature>
<reference evidence="3 4" key="1">
    <citation type="submission" date="2018-06" db="EMBL/GenBank/DDBJ databases">
        <title>The Genome of Cuscuta australis (Dodder) Provides Insight into the Evolution of Plant Parasitism.</title>
        <authorList>
            <person name="Liu H."/>
        </authorList>
    </citation>
    <scope>NUCLEOTIDE SEQUENCE [LARGE SCALE GENOMIC DNA]</scope>
    <source>
        <strain evidence="4">cv. Yunnan</strain>
        <tissue evidence="3">Vines</tissue>
    </source>
</reference>
<comment type="caution">
    <text evidence="3">The sequence shown here is derived from an EMBL/GenBank/DDBJ whole genome shotgun (WGS) entry which is preliminary data.</text>
</comment>
<dbReference type="Proteomes" id="UP000249390">
    <property type="component" value="Unassembled WGS sequence"/>
</dbReference>
<dbReference type="InterPro" id="IPR009060">
    <property type="entry name" value="UBA-like_sf"/>
</dbReference>
<dbReference type="InterPro" id="IPR015820">
    <property type="entry name" value="TYA"/>
</dbReference>
<dbReference type="SUPFAM" id="SSF46934">
    <property type="entry name" value="UBA-like"/>
    <property type="match status" value="1"/>
</dbReference>
<dbReference type="Pfam" id="PF01021">
    <property type="entry name" value="TYA"/>
    <property type="match status" value="1"/>
</dbReference>
<dbReference type="PROSITE" id="PS50030">
    <property type="entry name" value="UBA"/>
    <property type="match status" value="1"/>
</dbReference>
<organism evidence="3 4">
    <name type="scientific">Cuscuta australis</name>
    <dbReference type="NCBI Taxonomy" id="267555"/>
    <lineage>
        <taxon>Eukaryota</taxon>
        <taxon>Viridiplantae</taxon>
        <taxon>Streptophyta</taxon>
        <taxon>Embryophyta</taxon>
        <taxon>Tracheophyta</taxon>
        <taxon>Spermatophyta</taxon>
        <taxon>Magnoliopsida</taxon>
        <taxon>eudicotyledons</taxon>
        <taxon>Gunneridae</taxon>
        <taxon>Pentapetalae</taxon>
        <taxon>asterids</taxon>
        <taxon>lamiids</taxon>
        <taxon>Solanales</taxon>
        <taxon>Convolvulaceae</taxon>
        <taxon>Cuscuteae</taxon>
        <taxon>Cuscuta</taxon>
        <taxon>Cuscuta subgen. Grammica</taxon>
        <taxon>Cuscuta sect. Cleistogrammica</taxon>
    </lineage>
</organism>
<dbReference type="EMBL" id="NQVE01000123">
    <property type="protein sequence ID" value="RAL46373.1"/>
    <property type="molecule type" value="Genomic_DNA"/>
</dbReference>
<sequence>MDYDYRNRAGAAYDSQLPIYGRPSSTASPPSHSHPMYAPPGQPHHPPALHPRIGQHLSSHLAGRNSASFHRPSSAPSNGTGIRVAIKPEYRITPPPQLSSQIRDIPHSSFQFDFDFERKILAEAEKDSQNWSGLVDSGSIVTNMSRQTSPGSSGDPIADKYIASGLNRDAVPLAVANFGDNPTKVREFADHYTRLRDMGFSSNAVGEALLMFDNDTEKALAYLLNNSS</sequence>
<dbReference type="GO" id="GO:0003723">
    <property type="term" value="F:RNA binding"/>
    <property type="evidence" value="ECO:0007669"/>
    <property type="project" value="InterPro"/>
</dbReference>
<feature type="compositionally biased region" description="Low complexity" evidence="1">
    <location>
        <begin position="23"/>
        <end position="35"/>
    </location>
</feature>
<accession>A0A328DQW0</accession>
<dbReference type="GO" id="GO:0000813">
    <property type="term" value="C:ESCRT I complex"/>
    <property type="evidence" value="ECO:0007669"/>
    <property type="project" value="InterPro"/>
</dbReference>
<evidence type="ECO:0000256" key="1">
    <source>
        <dbReference type="SAM" id="MobiDB-lite"/>
    </source>
</evidence>
<evidence type="ECO:0000313" key="3">
    <source>
        <dbReference type="EMBL" id="RAL46373.1"/>
    </source>
</evidence>
<gene>
    <name evidence="3" type="ORF">DM860_015366</name>
</gene>
<feature type="domain" description="UBA" evidence="2">
    <location>
        <begin position="184"/>
        <end position="226"/>
    </location>
</feature>
<proteinExistence type="predicted"/>
<dbReference type="GO" id="GO:0043162">
    <property type="term" value="P:ubiquitin-dependent protein catabolic process via the multivesicular body sorting pathway"/>
    <property type="evidence" value="ECO:0007669"/>
    <property type="project" value="InterPro"/>
</dbReference>
<evidence type="ECO:0000259" key="2">
    <source>
        <dbReference type="PROSITE" id="PS50030"/>
    </source>
</evidence>
<dbReference type="AlphaFoldDB" id="A0A328DQW0"/>
<dbReference type="PANTHER" id="PTHR15960:SF5">
    <property type="entry name" value="LD44032P"/>
    <property type="match status" value="1"/>
</dbReference>
<dbReference type="GO" id="GO:0043130">
    <property type="term" value="F:ubiquitin binding"/>
    <property type="evidence" value="ECO:0007669"/>
    <property type="project" value="InterPro"/>
</dbReference>
<dbReference type="InterPro" id="IPR015940">
    <property type="entry name" value="UBA"/>
</dbReference>
<dbReference type="PANTHER" id="PTHR15960">
    <property type="entry name" value="LD44032P"/>
    <property type="match status" value="1"/>
</dbReference>
<keyword evidence="4" id="KW-1185">Reference proteome</keyword>
<feature type="compositionally biased region" description="Pro residues" evidence="1">
    <location>
        <begin position="37"/>
        <end position="49"/>
    </location>
</feature>
<feature type="region of interest" description="Disordered" evidence="1">
    <location>
        <begin position="14"/>
        <end position="53"/>
    </location>
</feature>
<evidence type="ECO:0000313" key="4">
    <source>
        <dbReference type="Proteomes" id="UP000249390"/>
    </source>
</evidence>
<dbReference type="Gene3D" id="1.20.120.1920">
    <property type="entry name" value="UBAP1 SOUBA domain"/>
    <property type="match status" value="1"/>
</dbReference>
<protein>
    <recommendedName>
        <fullName evidence="2">UBA domain-containing protein</fullName>
    </recommendedName>
</protein>
<dbReference type="InterPro" id="IPR038870">
    <property type="entry name" value="UBAP1"/>
</dbReference>
<dbReference type="InterPro" id="IPR042575">
    <property type="entry name" value="UBAP1_C"/>
</dbReference>
<name>A0A328DQW0_9ASTE</name>